<feature type="transmembrane region" description="Helical" evidence="9">
    <location>
        <begin position="367"/>
        <end position="394"/>
    </location>
</feature>
<feature type="transmembrane region" description="Helical" evidence="9">
    <location>
        <begin position="131"/>
        <end position="157"/>
    </location>
</feature>
<feature type="domain" description="Casparian strip membrane protein" evidence="10">
    <location>
        <begin position="84"/>
        <end position="232"/>
    </location>
</feature>
<evidence type="ECO:0000256" key="1">
    <source>
        <dbReference type="ARBA" id="ARBA00004651"/>
    </source>
</evidence>
<evidence type="ECO:0000313" key="14">
    <source>
        <dbReference type="Proteomes" id="UP000824890"/>
    </source>
</evidence>
<reference evidence="13 14" key="1">
    <citation type="submission" date="2021-05" db="EMBL/GenBank/DDBJ databases">
        <title>Genome Assembly of Synthetic Allotetraploid Brassica napus Reveals Homoeologous Exchanges between Subgenomes.</title>
        <authorList>
            <person name="Davis J.T."/>
        </authorList>
    </citation>
    <scope>NUCLEOTIDE SEQUENCE [LARGE SCALE GENOMIC DNA]</scope>
    <source>
        <strain evidence="14">cv. Da-Ae</strain>
        <tissue evidence="13">Seedling</tissue>
    </source>
</reference>
<evidence type="ECO:0000256" key="3">
    <source>
        <dbReference type="ARBA" id="ARBA00022475"/>
    </source>
</evidence>
<evidence type="ECO:0000256" key="6">
    <source>
        <dbReference type="ARBA" id="ARBA00023136"/>
    </source>
</evidence>
<dbReference type="NCBIfam" id="TIGR01569">
    <property type="entry name" value="A_tha_TIGR01569"/>
    <property type="match status" value="2"/>
</dbReference>
<dbReference type="PANTHER" id="PTHR36488">
    <property type="entry name" value="CASP-LIKE PROTEIN 1U1"/>
    <property type="match status" value="1"/>
</dbReference>
<comment type="subunit">
    <text evidence="9">Homodimer and heterodimers.</text>
</comment>
<keyword evidence="5 9" id="KW-1133">Transmembrane helix</keyword>
<evidence type="ECO:0000256" key="8">
    <source>
        <dbReference type="ARBA" id="ARBA00025302"/>
    </source>
</evidence>
<evidence type="ECO:0000256" key="2">
    <source>
        <dbReference type="ARBA" id="ARBA00007651"/>
    </source>
</evidence>
<evidence type="ECO:0000256" key="9">
    <source>
        <dbReference type="RuleBase" id="RU361233"/>
    </source>
</evidence>
<gene>
    <name evidence="12" type="ORF">HID58_091389</name>
    <name evidence="11" type="ORF">HID58_092374</name>
    <name evidence="13" type="ORF">HID58_094570</name>
</gene>
<comment type="function">
    <text evidence="8">Regulates membrane-cell wall junctions and localized cell wall deposition. Required for establishment of the Casparian strip membrane domain (CSD) and the subsequent formation of Casparian strips, a cell wall modification of the root endodermis that determines an apoplastic barrier between the intraorganismal apoplasm and the extraorganismal apoplasm and prevents lateral diffusion.</text>
</comment>
<dbReference type="EMBL" id="JAGKQM010002572">
    <property type="protein sequence ID" value="KAH0849251.1"/>
    <property type="molecule type" value="Genomic_DNA"/>
</dbReference>
<evidence type="ECO:0000256" key="4">
    <source>
        <dbReference type="ARBA" id="ARBA00022692"/>
    </source>
</evidence>
<evidence type="ECO:0000256" key="7">
    <source>
        <dbReference type="ARBA" id="ARBA00023316"/>
    </source>
</evidence>
<comment type="subcellular location">
    <subcellularLocation>
        <location evidence="1 9">Cell membrane</location>
        <topology evidence="1 9">Multi-pass membrane protein</topology>
    </subcellularLocation>
</comment>
<comment type="caution">
    <text evidence="13">The sequence shown here is derived from an EMBL/GenBank/DDBJ whole genome shotgun (WGS) entry which is preliminary data.</text>
</comment>
<accession>A0ABQ7X6V3</accession>
<evidence type="ECO:0000313" key="13">
    <source>
        <dbReference type="EMBL" id="KAH0851662.1"/>
    </source>
</evidence>
<evidence type="ECO:0000259" key="10">
    <source>
        <dbReference type="Pfam" id="PF04535"/>
    </source>
</evidence>
<sequence length="445" mass="47279">MVKNSILGLDWTGLDCTLGFSLNGEAYIGSDADANYGPKRMAKESTTIDVGEPSTITKSSSHVVVDQKKKKGFVAAAAGGGYKRGLAIFDFLLRLAAIGITIGASSVMFTAEETLPFFTQFLQFQAGYDDFPTFQFFVISIAIVASYLVLSLPFSIVSIVRPLAVVPRLILLISDTVVLTLTTAAAAAAAAIVYLAHNGNANTNWLPICQQFGDFCQATSTAVVAASISVVFFVLLIKMAKESTTIEVGEPSTVTKSTSHVVVDEKKKKGFVAATAGGGYKRGLAIFDFLLRLAAIVTTITASSVMYTAEETLPFFTQFLQFQAGYDDFATFQFFVIAIAMVASYLVLSLPFSIVTIIRPLAAAPRLILLISDTVVVTLATSAAAAAAAIVYLAHNGNPNTNWLPICQQFGDFCQAVSSAVVASSIAVVFFIILIVISAIALKKH</sequence>
<dbReference type="EMBL" id="JAGKQM010001599">
    <property type="protein sequence ID" value="KAH0851662.1"/>
    <property type="molecule type" value="Genomic_DNA"/>
</dbReference>
<keyword evidence="7" id="KW-0961">Cell wall biogenesis/degradation</keyword>
<dbReference type="InterPro" id="IPR006702">
    <property type="entry name" value="CASP_dom"/>
</dbReference>
<feature type="transmembrane region" description="Helical" evidence="9">
    <location>
        <begin position="217"/>
        <end position="237"/>
    </location>
</feature>
<evidence type="ECO:0000313" key="12">
    <source>
        <dbReference type="EMBL" id="KAH0849251.1"/>
    </source>
</evidence>
<name>A0ABQ7X6V3_BRANA</name>
<protein>
    <recommendedName>
        <fullName evidence="9">CASP-like protein</fullName>
    </recommendedName>
</protein>
<evidence type="ECO:0000313" key="11">
    <source>
        <dbReference type="EMBL" id="KAH0837346.1"/>
    </source>
</evidence>
<dbReference type="InterPro" id="IPR044173">
    <property type="entry name" value="CASPL"/>
</dbReference>
<proteinExistence type="inferred from homology"/>
<feature type="transmembrane region" description="Helical" evidence="9">
    <location>
        <begin position="289"/>
        <end position="309"/>
    </location>
</feature>
<feature type="transmembrane region" description="Helical" evidence="9">
    <location>
        <begin position="329"/>
        <end position="355"/>
    </location>
</feature>
<comment type="similarity">
    <text evidence="2 9">Belongs to the Casparian strip membrane proteins (CASP) family.</text>
</comment>
<dbReference type="InterPro" id="IPR006459">
    <property type="entry name" value="CASP/CASPL"/>
</dbReference>
<keyword evidence="14" id="KW-1185">Reference proteome</keyword>
<feature type="transmembrane region" description="Helical" evidence="9">
    <location>
        <begin position="91"/>
        <end position="111"/>
    </location>
</feature>
<evidence type="ECO:0000256" key="5">
    <source>
        <dbReference type="ARBA" id="ARBA00022989"/>
    </source>
</evidence>
<dbReference type="Proteomes" id="UP000824890">
    <property type="component" value="Unassembled WGS sequence"/>
</dbReference>
<keyword evidence="6 9" id="KW-0472">Membrane</keyword>
<dbReference type="Pfam" id="PF04535">
    <property type="entry name" value="CASP_dom"/>
    <property type="match status" value="2"/>
</dbReference>
<keyword evidence="4 9" id="KW-0812">Transmembrane</keyword>
<comment type="caution">
    <text evidence="9">Lacks conserved residue(s) required for the propagation of feature annotation.</text>
</comment>
<keyword evidence="3 9" id="KW-1003">Cell membrane</keyword>
<organism evidence="13 14">
    <name type="scientific">Brassica napus</name>
    <name type="common">Rape</name>
    <dbReference type="NCBI Taxonomy" id="3708"/>
    <lineage>
        <taxon>Eukaryota</taxon>
        <taxon>Viridiplantae</taxon>
        <taxon>Streptophyta</taxon>
        <taxon>Embryophyta</taxon>
        <taxon>Tracheophyta</taxon>
        <taxon>Spermatophyta</taxon>
        <taxon>Magnoliopsida</taxon>
        <taxon>eudicotyledons</taxon>
        <taxon>Gunneridae</taxon>
        <taxon>Pentapetalae</taxon>
        <taxon>rosids</taxon>
        <taxon>malvids</taxon>
        <taxon>Brassicales</taxon>
        <taxon>Brassicaceae</taxon>
        <taxon>Brassiceae</taxon>
        <taxon>Brassica</taxon>
    </lineage>
</organism>
<dbReference type="EMBL" id="JAGKQM010003043">
    <property type="protein sequence ID" value="KAH0837346.1"/>
    <property type="molecule type" value="Genomic_DNA"/>
</dbReference>
<feature type="transmembrane region" description="Helical" evidence="9">
    <location>
        <begin position="169"/>
        <end position="197"/>
    </location>
</feature>
<feature type="transmembrane region" description="Helical" evidence="9">
    <location>
        <begin position="420"/>
        <end position="442"/>
    </location>
</feature>
<dbReference type="PANTHER" id="PTHR36488:SF11">
    <property type="entry name" value="CASP-LIKE PROTEIN"/>
    <property type="match status" value="1"/>
</dbReference>
<feature type="domain" description="Casparian strip membrane protein" evidence="10">
    <location>
        <begin position="282"/>
        <end position="430"/>
    </location>
</feature>